<dbReference type="PROSITE" id="PS52016">
    <property type="entry name" value="TONB_DEPENDENT_REC_3"/>
    <property type="match status" value="1"/>
</dbReference>
<feature type="domain" description="TonB-dependent receptor plug" evidence="2">
    <location>
        <begin position="110"/>
        <end position="214"/>
    </location>
</feature>
<dbReference type="Proteomes" id="UP000812270">
    <property type="component" value="Unassembled WGS sequence"/>
</dbReference>
<evidence type="ECO:0000313" key="3">
    <source>
        <dbReference type="EMBL" id="MBV4359947.1"/>
    </source>
</evidence>
<dbReference type="InterPro" id="IPR012910">
    <property type="entry name" value="Plug_dom"/>
</dbReference>
<comment type="caution">
    <text evidence="3">The sequence shown here is derived from an EMBL/GenBank/DDBJ whole genome shotgun (WGS) entry which is preliminary data.</text>
</comment>
<dbReference type="AlphaFoldDB" id="A0A9E2SED6"/>
<dbReference type="Pfam" id="PF07715">
    <property type="entry name" value="Plug"/>
    <property type="match status" value="1"/>
</dbReference>
<dbReference type="InterPro" id="IPR023997">
    <property type="entry name" value="TonB-dep_OMP_SusC/RagA_CS"/>
</dbReference>
<evidence type="ECO:0000313" key="4">
    <source>
        <dbReference type="Proteomes" id="UP000812270"/>
    </source>
</evidence>
<dbReference type="NCBIfam" id="TIGR04056">
    <property type="entry name" value="OMP_RagA_SusC"/>
    <property type="match status" value="1"/>
</dbReference>
<sequence length="995" mass="109862">MLGLIIISSQISIFAQNKIKVTGAVTDSTGRGVENATVSEKGTKTTAVTAANGSFAINVASENSVLVISSVGYSSKEIKVGGLTNLHVQLQQMSSSLQDVVVVGYGSQKKANLTGAVSVVRPEEITKRQVTTVAEGLQGLASGVNVRGGGQPGSEAVIQIRGLKSLSDSKPLYVIDGLITTANRDFNPDDIESLQILKDASAAAIYGSRAANGVIIITTKKGKSGPMHIDASAKMGVQTTPRYSLTKTPQFVSLNDSAYANAGYTPDKWQKHNLSNNTDWQDATFRTGSMQDYNVSFSGGGQGGTYLVSANYFDNKGVVISTGFKRLGLRVNSQGSKGIFSIGENVAITNAQSDEMSGNPYVDVVRMLPTIGVYDPSHPAKGPYGFGNPDSANTFGTNPVAHTNLEDVNNENFRVRGNIWSELKFTPWLKYRLNLGYETSNDHYKYFRKKGDWTLNQPDDPSILNENRARWETSLIENTLNFNKSFGRHAITAVVGQTYQHDHYEQIWGNKRNILYNSSNGTYYPVLDQGNSPTTGGFTQDAVLLSYLGRLEYSYDDRYLLNAVIRRDGTSRLGPDYKWGDFPSVSAAWRISKEKFFNIPWVNDLKVRASYGTLGSSNIGYWDYIPLINTNSTMVLGSGQTVQSGATQVQLANENLKWEKLIQQNYGFDATLFDYRLAVTAEYFISKTQDVLSTMYIPRTTGNDGGFPRVNAVSLQNTGFEFSATYRENKSAVKYWAGVNLTFLKNKILDLGYNRAEIIDGNTKSTVGESLGMWYLYQTDGLFQNQSEIDNYKNKDGKVIQSGAKPGDIRFKDNNGDGQISSDDRKVVASPWPKWEMGLNLGATYKNFEVTMNWFGSFGATVYNGYHSVVDRFDDNSNYRTDVNPWTPTNTNTSFPRIVYASNLNSRGDSDRWLENGSFFRMKYVSIAYTIPSPLLKKIGFSNAQVSLSGQNLITFTKYSGLDPEFVNTNIFQKGFDNFAFPNLKTYSLGIQFGF</sequence>
<accession>A0A9E2SED6</accession>
<dbReference type="GO" id="GO:0009279">
    <property type="term" value="C:cell outer membrane"/>
    <property type="evidence" value="ECO:0007669"/>
    <property type="project" value="UniProtKB-SubCell"/>
</dbReference>
<protein>
    <submittedName>
        <fullName evidence="3">TonB-dependent receptor</fullName>
    </submittedName>
</protein>
<organism evidence="3 4">
    <name type="scientific">Pinibacter aurantiacus</name>
    <dbReference type="NCBI Taxonomy" id="2851599"/>
    <lineage>
        <taxon>Bacteria</taxon>
        <taxon>Pseudomonadati</taxon>
        <taxon>Bacteroidota</taxon>
        <taxon>Chitinophagia</taxon>
        <taxon>Chitinophagales</taxon>
        <taxon>Chitinophagaceae</taxon>
        <taxon>Pinibacter</taxon>
    </lineage>
</organism>
<comment type="subcellular location">
    <subcellularLocation>
        <location evidence="1">Cell outer membrane</location>
        <topology evidence="1">Multi-pass membrane protein</topology>
    </subcellularLocation>
</comment>
<keyword evidence="1" id="KW-0998">Cell outer membrane</keyword>
<reference evidence="3" key="1">
    <citation type="submission" date="2021-06" db="EMBL/GenBank/DDBJ databases">
        <authorList>
            <person name="Huq M.A."/>
        </authorList>
    </citation>
    <scope>NUCLEOTIDE SEQUENCE</scope>
    <source>
        <strain evidence="3">MAH-26</strain>
    </source>
</reference>
<dbReference type="EMBL" id="JAHSPG010000016">
    <property type="protein sequence ID" value="MBV4359947.1"/>
    <property type="molecule type" value="Genomic_DNA"/>
</dbReference>
<dbReference type="InterPro" id="IPR023996">
    <property type="entry name" value="TonB-dep_OMP_SusC/RagA"/>
</dbReference>
<keyword evidence="1" id="KW-0472">Membrane</keyword>
<name>A0A9E2SED6_9BACT</name>
<keyword evidence="1" id="KW-0812">Transmembrane</keyword>
<keyword evidence="4" id="KW-1185">Reference proteome</keyword>
<dbReference type="NCBIfam" id="TIGR04057">
    <property type="entry name" value="SusC_RagA_signa"/>
    <property type="match status" value="1"/>
</dbReference>
<evidence type="ECO:0000256" key="1">
    <source>
        <dbReference type="PROSITE-ProRule" id="PRU01360"/>
    </source>
</evidence>
<evidence type="ECO:0000259" key="2">
    <source>
        <dbReference type="Pfam" id="PF07715"/>
    </source>
</evidence>
<keyword evidence="3" id="KW-0675">Receptor</keyword>
<keyword evidence="1" id="KW-0813">Transport</keyword>
<comment type="similarity">
    <text evidence="1">Belongs to the TonB-dependent receptor family.</text>
</comment>
<dbReference type="InterPro" id="IPR039426">
    <property type="entry name" value="TonB-dep_rcpt-like"/>
</dbReference>
<gene>
    <name evidence="3" type="ORF">KTO63_22470</name>
</gene>
<proteinExistence type="inferred from homology"/>
<dbReference type="Pfam" id="PF13715">
    <property type="entry name" value="CarbopepD_reg_2"/>
    <property type="match status" value="1"/>
</dbReference>
<keyword evidence="1" id="KW-1134">Transmembrane beta strand</keyword>